<organism evidence="10 12">
    <name type="scientific">Streptococcus chenjunshii</name>
    <dbReference type="NCBI Taxonomy" id="2173853"/>
    <lineage>
        <taxon>Bacteria</taxon>
        <taxon>Bacillati</taxon>
        <taxon>Bacillota</taxon>
        <taxon>Bacilli</taxon>
        <taxon>Lactobacillales</taxon>
        <taxon>Streptococcaceae</taxon>
        <taxon>Streptococcus</taxon>
    </lineage>
</organism>
<dbReference type="GO" id="GO:0102559">
    <property type="term" value="F:peptide chain release factor N(5)-glutamine methyltransferase activity"/>
    <property type="evidence" value="ECO:0007669"/>
    <property type="project" value="UniProtKB-EC"/>
</dbReference>
<dbReference type="InterPro" id="IPR004556">
    <property type="entry name" value="HemK-like"/>
</dbReference>
<reference evidence="11" key="3">
    <citation type="submission" date="2018-08" db="EMBL/GenBank/DDBJ databases">
        <title>Streptococcus chenjunshii sp. nov., isolated from stools sample of the Tibetan antelope in the Qinghai-Tibet plateau, China.</title>
        <authorList>
            <person name="Tian Z."/>
        </authorList>
    </citation>
    <scope>NUCLEOTIDE SEQUENCE [LARGE SCALE GENOMIC DNA]</scope>
    <source>
        <strain evidence="11">Z15</strain>
    </source>
</reference>
<dbReference type="PANTHER" id="PTHR18895:SF74">
    <property type="entry name" value="MTRF1L RELEASE FACTOR GLUTAMINE METHYLTRANSFERASE"/>
    <property type="match status" value="1"/>
</dbReference>
<dbReference type="Proteomes" id="UP000246115">
    <property type="component" value="Chromosome"/>
</dbReference>
<dbReference type="Pfam" id="PF05175">
    <property type="entry name" value="MTS"/>
    <property type="match status" value="1"/>
</dbReference>
<evidence type="ECO:0000256" key="4">
    <source>
        <dbReference type="ARBA" id="ARBA00048391"/>
    </source>
</evidence>
<reference evidence="8" key="4">
    <citation type="journal article" date="2019" name="Int. J. Syst. Evol. Microbiol.">
        <title>Streptococcus chenjunshii sp. nov. isolated from feces of Tibetan antelopes.</title>
        <authorList>
            <person name="Tian Z."/>
            <person name="Lu S."/>
            <person name="Jin D."/>
            <person name="Yang J."/>
            <person name="Pu J."/>
            <person name="Lai X.H."/>
            <person name="Bai X.N."/>
            <person name="Wu X.M."/>
            <person name="Li J."/>
            <person name="Wang S."/>
            <person name="Xu J."/>
        </authorList>
    </citation>
    <scope>NUCLEOTIDE SEQUENCE</scope>
    <source>
        <strain evidence="8">Z15</strain>
    </source>
</reference>
<sequence>MNYAQLFRYYQQRLTAAGEEAAALLYVFKELKGWTDLDRALKQNQTAEAEDARLLKEIYQQLAAHQPPQYITGTAYFRDLRLSVDKRVLIPRPETEELVALILSENGQQSLSVLDIGTGSGAIALSLKSERPDWTVTASDISTDALAVAKQNARSHQLAVEFIESDVFRSVSASFDLIVSNPPYIAEDDRDEVAANVLQSEPPLALFAAENGLALYRQIIRGAVRHLTDEGKLYLEIGYKQGTALHQMLTETFPQKRVRILQDSFGKDRMVAVDNG</sequence>
<evidence type="ECO:0000256" key="2">
    <source>
        <dbReference type="ARBA" id="ARBA00022679"/>
    </source>
</evidence>
<dbReference type="Pfam" id="PF17827">
    <property type="entry name" value="PrmC_N"/>
    <property type="match status" value="1"/>
</dbReference>
<dbReference type="NCBIfam" id="TIGR03534">
    <property type="entry name" value="RF_mod_PrmC"/>
    <property type="match status" value="1"/>
</dbReference>
<evidence type="ECO:0000256" key="3">
    <source>
        <dbReference type="ARBA" id="ARBA00022691"/>
    </source>
</evidence>
<dbReference type="Proteomes" id="UP000264056">
    <property type="component" value="Unassembled WGS sequence"/>
</dbReference>
<feature type="binding site" evidence="5">
    <location>
        <begin position="181"/>
        <end position="184"/>
    </location>
    <ligand>
        <name>substrate</name>
    </ligand>
</feature>
<evidence type="ECO:0000259" key="7">
    <source>
        <dbReference type="Pfam" id="PF17827"/>
    </source>
</evidence>
<keyword evidence="1 5" id="KW-0489">Methyltransferase</keyword>
<dbReference type="Gene3D" id="1.10.8.10">
    <property type="entry name" value="DNA helicase RuvA subunit, C-terminal domain"/>
    <property type="match status" value="1"/>
</dbReference>
<dbReference type="OrthoDB" id="9800643at2"/>
<accession>A0A346NCB6</accession>
<dbReference type="EC" id="2.1.1.297" evidence="5"/>
<comment type="caution">
    <text evidence="5">Lacks conserved residue(s) required for the propagation of feature annotation.</text>
</comment>
<feature type="binding site" evidence="5">
    <location>
        <begin position="117"/>
        <end position="121"/>
    </location>
    <ligand>
        <name>S-adenosyl-L-methionine</name>
        <dbReference type="ChEBI" id="CHEBI:59789"/>
    </ligand>
</feature>
<dbReference type="AlphaFoldDB" id="A0A372KP42"/>
<dbReference type="Proteomes" id="UP000262901">
    <property type="component" value="Unassembled WGS sequence"/>
</dbReference>
<evidence type="ECO:0000313" key="11">
    <source>
        <dbReference type="Proteomes" id="UP000246115"/>
    </source>
</evidence>
<evidence type="ECO:0000313" key="10">
    <source>
        <dbReference type="EMBL" id="RFU54067.1"/>
    </source>
</evidence>
<dbReference type="HAMAP" id="MF_02126">
    <property type="entry name" value="RF_methyltr_PrmC"/>
    <property type="match status" value="1"/>
</dbReference>
<evidence type="ECO:0000313" key="13">
    <source>
        <dbReference type="Proteomes" id="UP000264056"/>
    </source>
</evidence>
<dbReference type="EMBL" id="QVQY01000001">
    <property type="protein sequence ID" value="RFU51875.1"/>
    <property type="molecule type" value="Genomic_DNA"/>
</dbReference>
<dbReference type="InterPro" id="IPR002052">
    <property type="entry name" value="DNA_methylase_N6_adenine_CS"/>
</dbReference>
<dbReference type="KEGG" id="schj:DDV21_006000"/>
<dbReference type="InterPro" id="IPR040758">
    <property type="entry name" value="PrmC_N"/>
</dbReference>
<gene>
    <name evidence="5 10" type="primary">prmC</name>
    <name evidence="8" type="ORF">DDV21_006000</name>
    <name evidence="9" type="ORF">DDV22_00045</name>
    <name evidence="10" type="ORF">DDV23_00600</name>
</gene>
<feature type="binding site" evidence="5">
    <location>
        <position position="181"/>
    </location>
    <ligand>
        <name>S-adenosyl-L-methionine</name>
        <dbReference type="ChEBI" id="CHEBI:59789"/>
    </ligand>
</feature>
<evidence type="ECO:0000313" key="12">
    <source>
        <dbReference type="Proteomes" id="UP000262901"/>
    </source>
</evidence>
<keyword evidence="3 5" id="KW-0949">S-adenosyl-L-methionine</keyword>
<feature type="domain" description="Release factor glutamine methyltransferase N-terminal" evidence="7">
    <location>
        <begin position="5"/>
        <end position="73"/>
    </location>
</feature>
<dbReference type="InterPro" id="IPR029063">
    <property type="entry name" value="SAM-dependent_MTases_sf"/>
</dbReference>
<dbReference type="RefSeq" id="WP_116877163.1">
    <property type="nucleotide sequence ID" value="NZ_CP031733.1"/>
</dbReference>
<proteinExistence type="inferred from homology"/>
<reference evidence="9 13" key="1">
    <citation type="submission" date="2018-08" db="EMBL/GenBank/DDBJ databases">
        <title>Draft genome of Streptococcus sp .nov. Z2.</title>
        <authorList>
            <person name="Tian Z."/>
        </authorList>
    </citation>
    <scope>NUCLEOTIDE SEQUENCE [LARGE SCALE GENOMIC DNA]</scope>
    <source>
        <strain evidence="9 13">Z2</strain>
    </source>
</reference>
<accession>A0A372KP42</accession>
<dbReference type="InterPro" id="IPR019874">
    <property type="entry name" value="RF_methyltr_PrmC"/>
</dbReference>
<evidence type="ECO:0000259" key="6">
    <source>
        <dbReference type="Pfam" id="PF05175"/>
    </source>
</evidence>
<comment type="function">
    <text evidence="5">Methylates the class 1 translation termination release factors RF1/PrfA and RF2/PrfB on the glutamine residue of the universally conserved GGQ motif.</text>
</comment>
<name>A0A372KP42_9STRE</name>
<feature type="domain" description="Methyltransferase small" evidence="6">
    <location>
        <begin position="106"/>
        <end position="197"/>
    </location>
</feature>
<dbReference type="PROSITE" id="PS00092">
    <property type="entry name" value="N6_MTASE"/>
    <property type="match status" value="1"/>
</dbReference>
<evidence type="ECO:0000256" key="5">
    <source>
        <dbReference type="HAMAP-Rule" id="MF_02126"/>
    </source>
</evidence>
<keyword evidence="13" id="KW-1185">Reference proteome</keyword>
<evidence type="ECO:0000313" key="9">
    <source>
        <dbReference type="EMBL" id="RFU51875.1"/>
    </source>
</evidence>
<dbReference type="PANTHER" id="PTHR18895">
    <property type="entry name" value="HEMK METHYLTRANSFERASE"/>
    <property type="match status" value="1"/>
</dbReference>
<evidence type="ECO:0000256" key="1">
    <source>
        <dbReference type="ARBA" id="ARBA00022603"/>
    </source>
</evidence>
<dbReference type="InterPro" id="IPR050320">
    <property type="entry name" value="N5-glutamine_MTase"/>
</dbReference>
<dbReference type="Gene3D" id="3.40.50.150">
    <property type="entry name" value="Vaccinia Virus protein VP39"/>
    <property type="match status" value="1"/>
</dbReference>
<dbReference type="CDD" id="cd02440">
    <property type="entry name" value="AdoMet_MTases"/>
    <property type="match status" value="1"/>
</dbReference>
<comment type="similarity">
    <text evidence="5">Belongs to the protein N5-glutamine methyltransferase family. PrmC subfamily.</text>
</comment>
<dbReference type="GO" id="GO:0003676">
    <property type="term" value="F:nucleic acid binding"/>
    <property type="evidence" value="ECO:0007669"/>
    <property type="project" value="InterPro"/>
</dbReference>
<dbReference type="NCBIfam" id="TIGR00536">
    <property type="entry name" value="hemK_fam"/>
    <property type="match status" value="1"/>
</dbReference>
<dbReference type="GO" id="GO:0032259">
    <property type="term" value="P:methylation"/>
    <property type="evidence" value="ECO:0007669"/>
    <property type="project" value="UniProtKB-KW"/>
</dbReference>
<comment type="catalytic activity">
    <reaction evidence="4 5">
        <text>L-glutaminyl-[peptide chain release factor] + S-adenosyl-L-methionine = N(5)-methyl-L-glutaminyl-[peptide chain release factor] + S-adenosyl-L-homocysteine + H(+)</text>
        <dbReference type="Rhea" id="RHEA:42896"/>
        <dbReference type="Rhea" id="RHEA-COMP:10271"/>
        <dbReference type="Rhea" id="RHEA-COMP:10272"/>
        <dbReference type="ChEBI" id="CHEBI:15378"/>
        <dbReference type="ChEBI" id="CHEBI:30011"/>
        <dbReference type="ChEBI" id="CHEBI:57856"/>
        <dbReference type="ChEBI" id="CHEBI:59789"/>
        <dbReference type="ChEBI" id="CHEBI:61891"/>
        <dbReference type="EC" id="2.1.1.297"/>
    </reaction>
</comment>
<dbReference type="InterPro" id="IPR007848">
    <property type="entry name" value="Small_mtfrase_dom"/>
</dbReference>
<feature type="binding site" evidence="5">
    <location>
        <position position="140"/>
    </location>
    <ligand>
        <name>S-adenosyl-L-methionine</name>
        <dbReference type="ChEBI" id="CHEBI:59789"/>
    </ligand>
</feature>
<evidence type="ECO:0000313" key="8">
    <source>
        <dbReference type="EMBL" id="AXQ78661.1"/>
    </source>
</evidence>
<dbReference type="EMBL" id="QVQZ01000001">
    <property type="protein sequence ID" value="RFU54067.1"/>
    <property type="molecule type" value="Genomic_DNA"/>
</dbReference>
<dbReference type="SUPFAM" id="SSF53335">
    <property type="entry name" value="S-adenosyl-L-methionine-dependent methyltransferases"/>
    <property type="match status" value="1"/>
</dbReference>
<dbReference type="EMBL" id="CP031733">
    <property type="protein sequence ID" value="AXQ78661.1"/>
    <property type="molecule type" value="Genomic_DNA"/>
</dbReference>
<reference evidence="10 12" key="2">
    <citation type="submission" date="2018-08" db="EMBL/GenBank/DDBJ databases">
        <title>Draft genome of Streptococcus sp. nov. Z1.</title>
        <authorList>
            <person name="Tian Z."/>
        </authorList>
    </citation>
    <scope>NUCLEOTIDE SEQUENCE [LARGE SCALE GENOMIC DNA]</scope>
    <source>
        <strain evidence="10">Z1</strain>
        <strain evidence="12">Z1(2018)</strain>
    </source>
</reference>
<keyword evidence="2 5" id="KW-0808">Transferase</keyword>
<protein>
    <recommendedName>
        <fullName evidence="5">Release factor glutamine methyltransferase</fullName>
        <shortName evidence="5">RF MTase</shortName>
        <ecNumber evidence="5">2.1.1.297</ecNumber>
    </recommendedName>
    <alternativeName>
        <fullName evidence="5">N5-glutamine methyltransferase PrmC</fullName>
    </alternativeName>
    <alternativeName>
        <fullName evidence="5">Protein-(glutamine-N5) MTase PrmC</fullName>
    </alternativeName>
    <alternativeName>
        <fullName evidence="5">Protein-glutamine N-methyltransferase PrmC</fullName>
    </alternativeName>
</protein>